<reference evidence="1" key="1">
    <citation type="submission" date="2024-11" db="EMBL/GenBank/DDBJ databases">
        <authorList>
            <person name="Lucas J.A."/>
        </authorList>
    </citation>
    <scope>NUCLEOTIDE SEQUENCE</scope>
    <source>
        <strain evidence="1">Z 8.8</strain>
    </source>
</reference>
<name>A0ACC7MY18_9PSED</name>
<sequence>MLLFFGLDAMVGIVFQPPVESPDMQKRYRFTPPVSNWRICEALSVDALCGFGAKNFYDCAEFTQSGILRGVNRPWFSGHFGVFYQLSGSVLVRFRRKCLISGRG</sequence>
<comment type="caution">
    <text evidence="1">The sequence shown here is derived from an EMBL/GenBank/DDBJ whole genome shotgun (WGS) entry which is preliminary data.</text>
</comment>
<dbReference type="EMBL" id="JBJHQE010000034">
    <property type="protein sequence ID" value="MFK9082608.1"/>
    <property type="molecule type" value="Genomic_DNA"/>
</dbReference>
<accession>A0ACC7MY18</accession>
<evidence type="ECO:0000313" key="1">
    <source>
        <dbReference type="EMBL" id="MFK9082608.1"/>
    </source>
</evidence>
<keyword evidence="2" id="KW-1185">Reference proteome</keyword>
<evidence type="ECO:0000313" key="2">
    <source>
        <dbReference type="Proteomes" id="UP001622950"/>
    </source>
</evidence>
<organism evidence="1 2">
    <name type="scientific">Pseudomonas neuropathica</name>
    <dbReference type="NCBI Taxonomy" id="2730425"/>
    <lineage>
        <taxon>Bacteria</taxon>
        <taxon>Pseudomonadati</taxon>
        <taxon>Pseudomonadota</taxon>
        <taxon>Gammaproteobacteria</taxon>
        <taxon>Pseudomonadales</taxon>
        <taxon>Pseudomonadaceae</taxon>
        <taxon>Pseudomonas</taxon>
    </lineage>
</organism>
<gene>
    <name evidence="1" type="ORF">ACJEBM_18230</name>
</gene>
<proteinExistence type="predicted"/>
<protein>
    <submittedName>
        <fullName evidence="1">Uncharacterized protein</fullName>
    </submittedName>
</protein>
<dbReference type="Proteomes" id="UP001622950">
    <property type="component" value="Unassembled WGS sequence"/>
</dbReference>